<reference evidence="1" key="1">
    <citation type="submission" date="2018-06" db="EMBL/GenBank/DDBJ databases">
        <authorList>
            <person name="Zhirakovskaya E."/>
        </authorList>
    </citation>
    <scope>NUCLEOTIDE SEQUENCE</scope>
</reference>
<evidence type="ECO:0000313" key="1">
    <source>
        <dbReference type="EMBL" id="VAX30943.1"/>
    </source>
</evidence>
<dbReference type="EMBL" id="UOGG01000136">
    <property type="protein sequence ID" value="VAX30943.1"/>
    <property type="molecule type" value="Genomic_DNA"/>
</dbReference>
<gene>
    <name evidence="1" type="ORF">MNBD_NITROSPINAE05-496</name>
</gene>
<proteinExistence type="predicted"/>
<protein>
    <submittedName>
        <fullName evidence="1">Uncharacterized protein</fullName>
    </submittedName>
</protein>
<accession>A0A3B1D2D5</accession>
<name>A0A3B1D2D5_9ZZZZ</name>
<dbReference type="AlphaFoldDB" id="A0A3B1D2D5"/>
<sequence length="46" mass="5363">CRTLSTRFSFLGGSTTLFFLRGVGEEMPETVRKWQKDKMKTTSYKI</sequence>
<feature type="non-terminal residue" evidence="1">
    <location>
        <position position="1"/>
    </location>
</feature>
<organism evidence="1">
    <name type="scientific">hydrothermal vent metagenome</name>
    <dbReference type="NCBI Taxonomy" id="652676"/>
    <lineage>
        <taxon>unclassified sequences</taxon>
        <taxon>metagenomes</taxon>
        <taxon>ecological metagenomes</taxon>
    </lineage>
</organism>